<reference evidence="1" key="1">
    <citation type="submission" date="2022-04" db="EMBL/GenBank/DDBJ databases">
        <title>Genome of the entomopathogenic fungus Entomophthora muscae.</title>
        <authorList>
            <person name="Elya C."/>
            <person name="Lovett B.R."/>
            <person name="Lee E."/>
            <person name="Macias A.M."/>
            <person name="Hajek A.E."/>
            <person name="De Bivort B.L."/>
            <person name="Kasson M.T."/>
            <person name="De Fine Licht H.H."/>
            <person name="Stajich J.E."/>
        </authorList>
    </citation>
    <scope>NUCLEOTIDE SEQUENCE</scope>
    <source>
        <strain evidence="1">Berkeley</strain>
    </source>
</reference>
<gene>
    <name evidence="1" type="primary">CHS7_1</name>
    <name evidence="1" type="ORF">DSO57_1000402</name>
</gene>
<organism evidence="1 2">
    <name type="scientific">Entomophthora muscae</name>
    <dbReference type="NCBI Taxonomy" id="34485"/>
    <lineage>
        <taxon>Eukaryota</taxon>
        <taxon>Fungi</taxon>
        <taxon>Fungi incertae sedis</taxon>
        <taxon>Zoopagomycota</taxon>
        <taxon>Entomophthoromycotina</taxon>
        <taxon>Entomophthoromycetes</taxon>
        <taxon>Entomophthorales</taxon>
        <taxon>Entomophthoraceae</taxon>
        <taxon>Entomophthora</taxon>
    </lineage>
</organism>
<evidence type="ECO:0000313" key="2">
    <source>
        <dbReference type="Proteomes" id="UP001165960"/>
    </source>
</evidence>
<evidence type="ECO:0000313" key="1">
    <source>
        <dbReference type="EMBL" id="KAJ9086776.1"/>
    </source>
</evidence>
<protein>
    <submittedName>
        <fullName evidence="1">Chitin synthase, class 7</fullName>
    </submittedName>
</protein>
<comment type="caution">
    <text evidence="1">The sequence shown here is derived from an EMBL/GenBank/DDBJ whole genome shotgun (WGS) entry which is preliminary data.</text>
</comment>
<proteinExistence type="predicted"/>
<name>A0ACC2UJF4_9FUNG</name>
<accession>A0ACC2UJF4</accession>
<keyword evidence="2" id="KW-1185">Reference proteome</keyword>
<dbReference type="Proteomes" id="UP001165960">
    <property type="component" value="Unassembled WGS sequence"/>
</dbReference>
<dbReference type="EMBL" id="QTSX02000711">
    <property type="protein sequence ID" value="KAJ9086776.1"/>
    <property type="molecule type" value="Genomic_DNA"/>
</dbReference>
<sequence>MLQFGSYKELCQIAPLTVCPYIETNLGVDPLCYARSMTISGNNTVFEVASLIVYVLTLILCIFMIYSIKTKYTAIGRKEMVIFFYIYMLEVICEFVLISGIVPTSSIVYPYGAAIHIGLITACCWSLFLNGFVGFQFIEDGTPFSLWSIRLTTLGVFISSAFVAGATFLESAGLSKTWTSPLFIIHIVLNGTLLLVYYLMQLVLVSRNLDDRWPIGSITLGAFFFIIGQVILLQFSTLICSKADHYFDGLFFEALCTLTATMMIYKYWDSITKEDLEFYIGGKPNQWEVKELLDEY</sequence>